<dbReference type="Proteomes" id="UP001165460">
    <property type="component" value="Unassembled WGS sequence"/>
</dbReference>
<protein>
    <submittedName>
        <fullName evidence="2">RHS repeat-associated core domain-containing protein</fullName>
    </submittedName>
</protein>
<proteinExistence type="predicted"/>
<evidence type="ECO:0000313" key="2">
    <source>
        <dbReference type="EMBL" id="MCJ0743870.1"/>
    </source>
</evidence>
<dbReference type="PANTHER" id="PTHR32305">
    <property type="match status" value="1"/>
</dbReference>
<dbReference type="Gene3D" id="2.180.10.10">
    <property type="entry name" value="RHS repeat-associated core"/>
    <property type="match status" value="1"/>
</dbReference>
<sequence length="313" mass="35500">MLQRDDYYAFGKRKEVQSGGTNRYLYNGKELQEELEQYDYGARFYDPIIGRWNVVDKKAELYFQITPYAYAANTPTNAIDPDGHLVIFINGQHGGSGGSYKYWGAFADKVQAHFNDYPTAQQVKYQYYDGALGGWSSTFGYQRTLNTMVSSRFDEGRKMGEKNAEAIIASLTRTNGVITESLKIVSHSMGGAYAKGFVKAIVEYAKAHPELSNGLRISEFDFDPYQAGSLSAEPKVHTEQYTHNGKKKSSWWKFFDKIADEKQKGLDDKENGDNNLYREDPKQGSHSISSFIQDISGMEEGTYKFKNGHWVKL</sequence>
<reference evidence="2" key="1">
    <citation type="submission" date="2022-03" db="EMBL/GenBank/DDBJ databases">
        <authorList>
            <person name="Woo C.Y."/>
        </authorList>
    </citation>
    <scope>NUCLEOTIDE SEQUENCE</scope>
    <source>
        <strain evidence="2">CYS-01</strain>
    </source>
</reference>
<name>A0ABT0A025_9SPHI</name>
<dbReference type="InterPro" id="IPR050708">
    <property type="entry name" value="T6SS_VgrG/RHS"/>
</dbReference>
<feature type="region of interest" description="Disordered" evidence="1">
    <location>
        <begin position="263"/>
        <end position="285"/>
    </location>
</feature>
<feature type="compositionally biased region" description="Basic and acidic residues" evidence="1">
    <location>
        <begin position="263"/>
        <end position="283"/>
    </location>
</feature>
<organism evidence="2 3">
    <name type="scientific">Pedobacter montanisoli</name>
    <dbReference type="NCBI Taxonomy" id="2923277"/>
    <lineage>
        <taxon>Bacteria</taxon>
        <taxon>Pseudomonadati</taxon>
        <taxon>Bacteroidota</taxon>
        <taxon>Sphingobacteriia</taxon>
        <taxon>Sphingobacteriales</taxon>
        <taxon>Sphingobacteriaceae</taxon>
        <taxon>Pedobacter</taxon>
    </lineage>
</organism>
<evidence type="ECO:0000313" key="3">
    <source>
        <dbReference type="Proteomes" id="UP001165460"/>
    </source>
</evidence>
<dbReference type="PANTHER" id="PTHR32305:SF15">
    <property type="entry name" value="PROTEIN RHSA-RELATED"/>
    <property type="match status" value="1"/>
</dbReference>
<dbReference type="InterPro" id="IPR022385">
    <property type="entry name" value="Rhs_assc_core"/>
</dbReference>
<dbReference type="EMBL" id="JALGBH010000002">
    <property type="protein sequence ID" value="MCJ0743870.1"/>
    <property type="molecule type" value="Genomic_DNA"/>
</dbReference>
<dbReference type="RefSeq" id="WP_243363207.1">
    <property type="nucleotide sequence ID" value="NZ_JALGBH010000002.1"/>
</dbReference>
<comment type="caution">
    <text evidence="2">The sequence shown here is derived from an EMBL/GenBank/DDBJ whole genome shotgun (WGS) entry which is preliminary data.</text>
</comment>
<evidence type="ECO:0000256" key="1">
    <source>
        <dbReference type="SAM" id="MobiDB-lite"/>
    </source>
</evidence>
<accession>A0ABT0A025</accession>
<keyword evidence="3" id="KW-1185">Reference proteome</keyword>
<dbReference type="NCBIfam" id="TIGR03696">
    <property type="entry name" value="Rhs_assc_core"/>
    <property type="match status" value="1"/>
</dbReference>
<gene>
    <name evidence="2" type="ORF">MMF97_14220</name>
</gene>